<dbReference type="GO" id="GO:0016773">
    <property type="term" value="F:phosphotransferase activity, alcohol group as acceptor"/>
    <property type="evidence" value="ECO:0007669"/>
    <property type="project" value="InterPro"/>
</dbReference>
<dbReference type="EMBL" id="BCSY01000010">
    <property type="protein sequence ID" value="GAS93389.1"/>
    <property type="molecule type" value="Genomic_DNA"/>
</dbReference>
<evidence type="ECO:0000313" key="2">
    <source>
        <dbReference type="Proteomes" id="UP000069443"/>
    </source>
</evidence>
<reference evidence="2" key="2">
    <citation type="submission" date="2016-02" db="EMBL/GenBank/DDBJ databases">
        <title>Draft genome sequence of five rapidly growing Mycobacterium species.</title>
        <authorList>
            <person name="Katahira K."/>
            <person name="Gotou Y."/>
            <person name="Iida K."/>
            <person name="Ogura Y."/>
            <person name="Hayashi T."/>
        </authorList>
    </citation>
    <scope>NUCLEOTIDE SEQUENCE [LARGE SCALE GENOMIC DNA]</scope>
    <source>
        <strain evidence="2">JCM15298</strain>
    </source>
</reference>
<dbReference type="STRING" id="228230.RMCC_0355"/>
<dbReference type="GO" id="GO:0019748">
    <property type="term" value="P:secondary metabolic process"/>
    <property type="evidence" value="ECO:0007669"/>
    <property type="project" value="InterPro"/>
</dbReference>
<keyword evidence="2" id="KW-1185">Reference proteome</keyword>
<reference evidence="2" key="1">
    <citation type="journal article" date="2016" name="Genome Announc.">
        <title>Draft Genome Sequences of Five Rapidly Growing Mycobacterium Species, M. thermoresistibile, M. fortuitum subsp. acetamidolyticum, M. canariasense, M. brisbanense, and M. novocastrense.</title>
        <authorList>
            <person name="Katahira K."/>
            <person name="Ogura Y."/>
            <person name="Gotoh Y."/>
            <person name="Hayashi T."/>
        </authorList>
    </citation>
    <scope>NUCLEOTIDE SEQUENCE [LARGE SCALE GENOMIC DNA]</scope>
    <source>
        <strain evidence="2">JCM15298</strain>
    </source>
</reference>
<comment type="caution">
    <text evidence="1">The sequence shown here is derived from an EMBL/GenBank/DDBJ whole genome shotgun (WGS) entry which is preliminary data.</text>
</comment>
<accession>A0A100W7Y8</accession>
<dbReference type="OrthoDB" id="3638028at2"/>
<dbReference type="Proteomes" id="UP000069443">
    <property type="component" value="Unassembled WGS sequence"/>
</dbReference>
<protein>
    <submittedName>
        <fullName evidence="1">Aminoglycoside/hydroxyurea antibiotic resistance kinase</fullName>
    </submittedName>
</protein>
<dbReference type="Gene3D" id="3.90.1200.10">
    <property type="match status" value="1"/>
</dbReference>
<keyword evidence="1" id="KW-0808">Transferase</keyword>
<dbReference type="GO" id="GO:0016301">
    <property type="term" value="F:kinase activity"/>
    <property type="evidence" value="ECO:0007669"/>
    <property type="project" value="UniProtKB-KW"/>
</dbReference>
<sequence>MIVLPDAVTAMAARGPQWQAWVDRLPTVVTAQLDGWNLTPEGAPNHGFCSIVVPVRTADGDAAVLKVAFPDVESEHEHLALRRWGGSGAVRLMRADPHSRSMLLERLQNRNLEELWDIEACEVVAGLYGRIHVAALPQLRPLAGFVREWTAALRALPRNAAVPRRLVEQAISLGDDFATDAACGGTLIHGDLHYTNVLAADREPWLAIDPKPMNGDPHYELAPMLWNRWDELTGYVRDGVRRRFYALVDAAGLDADRARAWVTVRVIHNAMWELTEQAEPDPHWLTTCVAIAKAVQD</sequence>
<proteinExistence type="predicted"/>
<keyword evidence="1" id="KW-0418">Kinase</keyword>
<organism evidence="1 2">
    <name type="scientific">Mycolicibacterium canariasense</name>
    <name type="common">Mycobacterium canariasense</name>
    <dbReference type="NCBI Taxonomy" id="228230"/>
    <lineage>
        <taxon>Bacteria</taxon>
        <taxon>Bacillati</taxon>
        <taxon>Actinomycetota</taxon>
        <taxon>Actinomycetes</taxon>
        <taxon>Mycobacteriales</taxon>
        <taxon>Mycobacteriaceae</taxon>
        <taxon>Mycolicibacterium</taxon>
    </lineage>
</organism>
<dbReference type="RefSeq" id="WP_062654729.1">
    <property type="nucleotide sequence ID" value="NZ_BCSY01000010.1"/>
</dbReference>
<dbReference type="InterPro" id="IPR011009">
    <property type="entry name" value="Kinase-like_dom_sf"/>
</dbReference>
<dbReference type="InterPro" id="IPR006748">
    <property type="entry name" value="NH2Glyco/OHUrea_AB-resist_kin"/>
</dbReference>
<dbReference type="SUPFAM" id="SSF56112">
    <property type="entry name" value="Protein kinase-like (PK-like)"/>
    <property type="match status" value="1"/>
</dbReference>
<dbReference type="AlphaFoldDB" id="A0A100W7Y8"/>
<evidence type="ECO:0000313" key="1">
    <source>
        <dbReference type="EMBL" id="GAS93389.1"/>
    </source>
</evidence>
<name>A0A100W7Y8_MYCCR</name>
<dbReference type="Pfam" id="PF04655">
    <property type="entry name" value="APH_6_hur"/>
    <property type="match status" value="1"/>
</dbReference>
<gene>
    <name evidence="1" type="ORF">RMCC_0355</name>
</gene>